<proteinExistence type="predicted"/>
<reference evidence="3" key="1">
    <citation type="submission" date="2012-07" db="EMBL/GenBank/DDBJ databases">
        <title>Genome of the Chinese tree shrew, a rising model animal genetically related to primates.</title>
        <authorList>
            <person name="Zhang G."/>
            <person name="Fan Y."/>
            <person name="Yao Y."/>
            <person name="Huang Z."/>
        </authorList>
    </citation>
    <scope>NUCLEOTIDE SEQUENCE [LARGE SCALE GENOMIC DNA]</scope>
</reference>
<accession>L9JIF2</accession>
<feature type="region of interest" description="Disordered" evidence="1">
    <location>
        <begin position="74"/>
        <end position="196"/>
    </location>
</feature>
<feature type="compositionally biased region" description="Polar residues" evidence="1">
    <location>
        <begin position="127"/>
        <end position="145"/>
    </location>
</feature>
<organism evidence="2 3">
    <name type="scientific">Tupaia chinensis</name>
    <name type="common">Chinese tree shrew</name>
    <name type="synonym">Tupaia belangeri chinensis</name>
    <dbReference type="NCBI Taxonomy" id="246437"/>
    <lineage>
        <taxon>Eukaryota</taxon>
        <taxon>Metazoa</taxon>
        <taxon>Chordata</taxon>
        <taxon>Craniata</taxon>
        <taxon>Vertebrata</taxon>
        <taxon>Euteleostomi</taxon>
        <taxon>Mammalia</taxon>
        <taxon>Eutheria</taxon>
        <taxon>Euarchontoglires</taxon>
        <taxon>Scandentia</taxon>
        <taxon>Tupaiidae</taxon>
        <taxon>Tupaia</taxon>
    </lineage>
</organism>
<name>L9JIF2_TUPCH</name>
<protein>
    <submittedName>
        <fullName evidence="2">Uncharacterized protein</fullName>
    </submittedName>
</protein>
<keyword evidence="3" id="KW-1185">Reference proteome</keyword>
<evidence type="ECO:0000313" key="3">
    <source>
        <dbReference type="Proteomes" id="UP000011518"/>
    </source>
</evidence>
<evidence type="ECO:0000256" key="1">
    <source>
        <dbReference type="SAM" id="MobiDB-lite"/>
    </source>
</evidence>
<reference evidence="3" key="2">
    <citation type="journal article" date="2013" name="Nat. Commun.">
        <title>Genome of the Chinese tree shrew.</title>
        <authorList>
            <person name="Fan Y."/>
            <person name="Huang Z.Y."/>
            <person name="Cao C.C."/>
            <person name="Chen C.S."/>
            <person name="Chen Y.X."/>
            <person name="Fan D.D."/>
            <person name="He J."/>
            <person name="Hou H.L."/>
            <person name="Hu L."/>
            <person name="Hu X.T."/>
            <person name="Jiang X.T."/>
            <person name="Lai R."/>
            <person name="Lang Y.S."/>
            <person name="Liang B."/>
            <person name="Liao S.G."/>
            <person name="Mu D."/>
            <person name="Ma Y.Y."/>
            <person name="Niu Y.Y."/>
            <person name="Sun X.Q."/>
            <person name="Xia J.Q."/>
            <person name="Xiao J."/>
            <person name="Xiong Z.Q."/>
            <person name="Xu L."/>
            <person name="Yang L."/>
            <person name="Zhang Y."/>
            <person name="Zhao W."/>
            <person name="Zhao X.D."/>
            <person name="Zheng Y.T."/>
            <person name="Zhou J.M."/>
            <person name="Zhu Y.B."/>
            <person name="Zhang G.J."/>
            <person name="Wang J."/>
            <person name="Yao Y.G."/>
        </authorList>
    </citation>
    <scope>NUCLEOTIDE SEQUENCE [LARGE SCALE GENOMIC DNA]</scope>
</reference>
<evidence type="ECO:0000313" key="2">
    <source>
        <dbReference type="EMBL" id="ELW48897.1"/>
    </source>
</evidence>
<feature type="compositionally biased region" description="Basic and acidic residues" evidence="1">
    <location>
        <begin position="85"/>
        <end position="99"/>
    </location>
</feature>
<gene>
    <name evidence="2" type="ORF">TREES_T100014260</name>
</gene>
<dbReference type="EMBL" id="KB321017">
    <property type="protein sequence ID" value="ELW48897.1"/>
    <property type="molecule type" value="Genomic_DNA"/>
</dbReference>
<sequence>MGARAWLWKQRVRGSQRVWWRTFMGKELTNTHSSRLKRVPLSRFPEMWPSGKIDLGTWRLLSPRTAESALHWADLGSDSSSHGPAFHEKGSRHREDPRIEASGAQASDDPPLTAWTRTASLDVRTGRTAQRVTNKHQPVSNSRLDPQTAAETPRPALAPPRRMPGSSHAGTHRQPGLAPAQTGSEGSPAQMAPVASSTLCGDGRPCVSPNSEHALKLCHFLAGPEGQA</sequence>
<dbReference type="InParanoid" id="L9JIF2"/>
<dbReference type="Proteomes" id="UP000011518">
    <property type="component" value="Unassembled WGS sequence"/>
</dbReference>
<dbReference type="AlphaFoldDB" id="L9JIF2"/>